<sequence length="537" mass="60441">MASLPGQCPGIDQLHSAPPQEGLHRVRLRQVEDAERTFDALLSILRQPALGQYVRHVEMDRSLSDCRVEPPALISTRKVNDDDRHLLQGAVRDAGFTGKQYDMMMDIVTKKPREYKGCDNSATEDLMHLSQALAALVISVSPNLESFSFPEISTEFESESECYLMLQAFLERANVSPSGLPYLQKLRTIRCLSNKAMILSDERFYENYNLARNLKLVGNLPAIETISVDAIEDREEEIELEPRSTNFKKVRIHHSNYSSMSLAEIIRSCRRLEEFSYSIGGRSSGDDSHPIFQERHLLDALLWHTKSLQVLELDADEEFWDERPAHMQDYEYTVDPDPDYANSTEPLPTSLQDFTAMRRLSIGVKLLIALARASARKNDPQEASFSLVDMLPPNLEYLCIKGYAAGANPKYDVQVSLLMENRQKLPSLNEISGVDQCLLCRWKDISLVISTTLDYLLKAVHAKTLINPLQVGALRGWSDTTIQSQSIAAAGMSSLAAICVEQAPKKHHYNPCVLPVDQAQPVLYKTSLVAEEWKSVV</sequence>
<dbReference type="Proteomes" id="UP000326877">
    <property type="component" value="Unassembled WGS sequence"/>
</dbReference>
<organism evidence="2">
    <name type="scientific">Petromyces alliaceus</name>
    <name type="common">Aspergillus alliaceus</name>
    <dbReference type="NCBI Taxonomy" id="209559"/>
    <lineage>
        <taxon>Eukaryota</taxon>
        <taxon>Fungi</taxon>
        <taxon>Dikarya</taxon>
        <taxon>Ascomycota</taxon>
        <taxon>Pezizomycotina</taxon>
        <taxon>Eurotiomycetes</taxon>
        <taxon>Eurotiomycetidae</taxon>
        <taxon>Eurotiales</taxon>
        <taxon>Aspergillaceae</taxon>
        <taxon>Aspergillus</taxon>
        <taxon>Aspergillus subgen. Circumdati</taxon>
    </lineage>
</organism>
<dbReference type="AlphaFoldDB" id="A0A5N7CQH4"/>
<dbReference type="OrthoDB" id="3437411at2759"/>
<proteinExistence type="predicted"/>
<dbReference type="EMBL" id="ML735216">
    <property type="protein sequence ID" value="KAE8395927.1"/>
    <property type="molecule type" value="Genomic_DNA"/>
</dbReference>
<name>A0A5N7CQH4_PETAA</name>
<evidence type="ECO:0000256" key="1">
    <source>
        <dbReference type="SAM" id="MobiDB-lite"/>
    </source>
</evidence>
<evidence type="ECO:0000313" key="2">
    <source>
        <dbReference type="EMBL" id="KAE8395927.1"/>
    </source>
</evidence>
<reference evidence="2" key="1">
    <citation type="submission" date="2019-04" db="EMBL/GenBank/DDBJ databases">
        <title>Friends and foes A comparative genomics studyof 23 Aspergillus species from section Flavi.</title>
        <authorList>
            <consortium name="DOE Joint Genome Institute"/>
            <person name="Kjaerbolling I."/>
            <person name="Vesth T."/>
            <person name="Frisvad J.C."/>
            <person name="Nybo J.L."/>
            <person name="Theobald S."/>
            <person name="Kildgaard S."/>
            <person name="Isbrandt T."/>
            <person name="Kuo A."/>
            <person name="Sato A."/>
            <person name="Lyhne E.K."/>
            <person name="Kogle M.E."/>
            <person name="Wiebenga A."/>
            <person name="Kun R.S."/>
            <person name="Lubbers R.J."/>
            <person name="Makela M.R."/>
            <person name="Barry K."/>
            <person name="Chovatia M."/>
            <person name="Clum A."/>
            <person name="Daum C."/>
            <person name="Haridas S."/>
            <person name="He G."/>
            <person name="LaButti K."/>
            <person name="Lipzen A."/>
            <person name="Mondo S."/>
            <person name="Riley R."/>
            <person name="Salamov A."/>
            <person name="Simmons B.A."/>
            <person name="Magnuson J.K."/>
            <person name="Henrissat B."/>
            <person name="Mortensen U.H."/>
            <person name="Larsen T.O."/>
            <person name="Devries R.P."/>
            <person name="Grigoriev I.V."/>
            <person name="Machida M."/>
            <person name="Baker S.E."/>
            <person name="Andersen M.R."/>
        </authorList>
    </citation>
    <scope>NUCLEOTIDE SEQUENCE [LARGE SCALE GENOMIC DNA]</scope>
    <source>
        <strain evidence="2">IBT 14317</strain>
    </source>
</reference>
<accession>A0A5N7CQH4</accession>
<feature type="region of interest" description="Disordered" evidence="1">
    <location>
        <begin position="1"/>
        <end position="21"/>
    </location>
</feature>
<gene>
    <name evidence="2" type="ORF">BDV23DRAFT_177996</name>
</gene>
<protein>
    <submittedName>
        <fullName evidence="2">Uncharacterized protein</fullName>
    </submittedName>
</protein>